<dbReference type="SUPFAM" id="SSF48498">
    <property type="entry name" value="Tetracyclin repressor-like, C-terminal domain"/>
    <property type="match status" value="1"/>
</dbReference>
<keyword evidence="1" id="KW-0805">Transcription regulation</keyword>
<evidence type="ECO:0000256" key="1">
    <source>
        <dbReference type="ARBA" id="ARBA00023015"/>
    </source>
</evidence>
<dbReference type="Proteomes" id="UP000622552">
    <property type="component" value="Unassembled WGS sequence"/>
</dbReference>
<feature type="domain" description="Tetracycline repressor TetR C-terminal" evidence="3">
    <location>
        <begin position="87"/>
        <end position="234"/>
    </location>
</feature>
<dbReference type="InterPro" id="IPR004111">
    <property type="entry name" value="Repressor_TetR_C"/>
</dbReference>
<protein>
    <recommendedName>
        <fullName evidence="3">Tetracycline repressor TetR C-terminal domain-containing protein</fullName>
    </recommendedName>
</protein>
<dbReference type="Gene3D" id="1.10.357.10">
    <property type="entry name" value="Tetracycline Repressor, domain 2"/>
    <property type="match status" value="1"/>
</dbReference>
<evidence type="ECO:0000313" key="4">
    <source>
        <dbReference type="EMBL" id="MBG6134216.1"/>
    </source>
</evidence>
<keyword evidence="5" id="KW-1185">Reference proteome</keyword>
<name>A0A8J7GB83_9ACTN</name>
<sequence>MAEHISFLWSRPEPEPDPTYPVTRADLAAIVVGLADAEGPGAVTVARVAAALGDRAPGMDRQVEMPVDVVDLLVDTAFGEIALPAASGDWRTDLRALAVATRETLGRHPWLAVLVQTRPLLGPNALRHIEFAFAALDGHGLDAATVDCYAGLVIGSVFGSGALAWTELEAQKEWIGEYTELDFHDLLGPVFAHAVSCGLYPTYGRFLAAGAPHPTSEASFDLGLECLLDGLAARIPPAL</sequence>
<accession>A0A8J7GB83</accession>
<gene>
    <name evidence="4" type="ORF">IW245_000410</name>
</gene>
<organism evidence="4 5">
    <name type="scientific">Longispora fulva</name>
    <dbReference type="NCBI Taxonomy" id="619741"/>
    <lineage>
        <taxon>Bacteria</taxon>
        <taxon>Bacillati</taxon>
        <taxon>Actinomycetota</taxon>
        <taxon>Actinomycetes</taxon>
        <taxon>Micromonosporales</taxon>
        <taxon>Micromonosporaceae</taxon>
        <taxon>Longispora</taxon>
    </lineage>
</organism>
<dbReference type="Pfam" id="PF02909">
    <property type="entry name" value="TetR_C_1"/>
    <property type="match status" value="1"/>
</dbReference>
<comment type="caution">
    <text evidence="4">The sequence shown here is derived from an EMBL/GenBank/DDBJ whole genome shotgun (WGS) entry which is preliminary data.</text>
</comment>
<dbReference type="AlphaFoldDB" id="A0A8J7GB83"/>
<keyword evidence="2" id="KW-0804">Transcription</keyword>
<dbReference type="InterPro" id="IPR036271">
    <property type="entry name" value="Tet_transcr_reg_TetR-rel_C_sf"/>
</dbReference>
<evidence type="ECO:0000256" key="2">
    <source>
        <dbReference type="ARBA" id="ARBA00023163"/>
    </source>
</evidence>
<reference evidence="4" key="1">
    <citation type="submission" date="2020-11" db="EMBL/GenBank/DDBJ databases">
        <title>Sequencing the genomes of 1000 actinobacteria strains.</title>
        <authorList>
            <person name="Klenk H.-P."/>
        </authorList>
    </citation>
    <scope>NUCLEOTIDE SEQUENCE</scope>
    <source>
        <strain evidence="4">DSM 45356</strain>
    </source>
</reference>
<dbReference type="EMBL" id="JADOUF010000001">
    <property type="protein sequence ID" value="MBG6134216.1"/>
    <property type="molecule type" value="Genomic_DNA"/>
</dbReference>
<dbReference type="GO" id="GO:0045892">
    <property type="term" value="P:negative regulation of DNA-templated transcription"/>
    <property type="evidence" value="ECO:0007669"/>
    <property type="project" value="InterPro"/>
</dbReference>
<evidence type="ECO:0000259" key="3">
    <source>
        <dbReference type="Pfam" id="PF02909"/>
    </source>
</evidence>
<evidence type="ECO:0000313" key="5">
    <source>
        <dbReference type="Proteomes" id="UP000622552"/>
    </source>
</evidence>
<proteinExistence type="predicted"/>
<dbReference type="RefSeq" id="WP_197001478.1">
    <property type="nucleotide sequence ID" value="NZ_BONS01000034.1"/>
</dbReference>
<dbReference type="Gene3D" id="1.10.10.60">
    <property type="entry name" value="Homeodomain-like"/>
    <property type="match status" value="1"/>
</dbReference>